<organism evidence="6 7">
    <name type="scientific">Scyliorhinus torazame</name>
    <name type="common">Cloudy catshark</name>
    <name type="synonym">Catulus torazame</name>
    <dbReference type="NCBI Taxonomy" id="75743"/>
    <lineage>
        <taxon>Eukaryota</taxon>
        <taxon>Metazoa</taxon>
        <taxon>Chordata</taxon>
        <taxon>Craniata</taxon>
        <taxon>Vertebrata</taxon>
        <taxon>Chondrichthyes</taxon>
        <taxon>Elasmobranchii</taxon>
        <taxon>Galeomorphii</taxon>
        <taxon>Galeoidea</taxon>
        <taxon>Carcharhiniformes</taxon>
        <taxon>Scyliorhinidae</taxon>
        <taxon>Scyliorhinus</taxon>
    </lineage>
</organism>
<feature type="non-terminal residue" evidence="6">
    <location>
        <position position="1"/>
    </location>
</feature>
<dbReference type="EMBL" id="BFAA01017642">
    <property type="protein sequence ID" value="GCB75461.1"/>
    <property type="molecule type" value="Genomic_DNA"/>
</dbReference>
<dbReference type="OMA" id="VKYSFFR"/>
<evidence type="ECO:0000256" key="3">
    <source>
        <dbReference type="ARBA" id="ARBA00023054"/>
    </source>
</evidence>
<accession>A0A401PQR6</accession>
<comment type="caution">
    <text evidence="6">The sequence shown here is derived from an EMBL/GenBank/DDBJ whole genome shotgun (WGS) entry which is preliminary data.</text>
</comment>
<evidence type="ECO:0000256" key="1">
    <source>
        <dbReference type="ARBA" id="ARBA00004413"/>
    </source>
</evidence>
<evidence type="ECO:0000313" key="6">
    <source>
        <dbReference type="EMBL" id="GCB75461.1"/>
    </source>
</evidence>
<keyword evidence="2 4" id="KW-0728">SH3 domain</keyword>
<evidence type="ECO:0000259" key="5">
    <source>
        <dbReference type="PROSITE" id="PS50002"/>
    </source>
</evidence>
<dbReference type="AlphaFoldDB" id="A0A401PQR6"/>
<dbReference type="SMART" id="SM00326">
    <property type="entry name" value="SH3"/>
    <property type="match status" value="1"/>
</dbReference>
<dbReference type="GO" id="GO:0007010">
    <property type="term" value="P:cytoskeleton organization"/>
    <property type="evidence" value="ECO:0007669"/>
    <property type="project" value="TreeGrafter"/>
</dbReference>
<dbReference type="OrthoDB" id="10255128at2759"/>
<dbReference type="InterPro" id="IPR036028">
    <property type="entry name" value="SH3-like_dom_sf"/>
</dbReference>
<reference evidence="6 7" key="1">
    <citation type="journal article" date="2018" name="Nat. Ecol. Evol.">
        <title>Shark genomes provide insights into elasmobranch evolution and the origin of vertebrates.</title>
        <authorList>
            <person name="Hara Y"/>
            <person name="Yamaguchi K"/>
            <person name="Onimaru K"/>
            <person name="Kadota M"/>
            <person name="Koyanagi M"/>
            <person name="Keeley SD"/>
            <person name="Tatsumi K"/>
            <person name="Tanaka K"/>
            <person name="Motone F"/>
            <person name="Kageyama Y"/>
            <person name="Nozu R"/>
            <person name="Adachi N"/>
            <person name="Nishimura O"/>
            <person name="Nakagawa R"/>
            <person name="Tanegashima C"/>
            <person name="Kiyatake I"/>
            <person name="Matsumoto R"/>
            <person name="Murakumo K"/>
            <person name="Nishida K"/>
            <person name="Terakita A"/>
            <person name="Kuratani S"/>
            <person name="Sato K"/>
            <person name="Hyodo S Kuraku.S."/>
        </authorList>
    </citation>
    <scope>NUCLEOTIDE SEQUENCE [LARGE SCALE GENOMIC DNA]</scope>
</reference>
<evidence type="ECO:0000313" key="7">
    <source>
        <dbReference type="Proteomes" id="UP000288216"/>
    </source>
</evidence>
<feature type="domain" description="SH3" evidence="5">
    <location>
        <begin position="30"/>
        <end position="91"/>
    </location>
</feature>
<keyword evidence="3" id="KW-0175">Coiled coil</keyword>
<dbReference type="PANTHER" id="PTHR23065:SF18">
    <property type="entry name" value="PROTEIN KINASE C AND CASEIN KINASE SUBSTRATE IN NEURONS PROTEIN 3"/>
    <property type="match status" value="1"/>
</dbReference>
<proteinExistence type="predicted"/>
<dbReference type="Gene3D" id="2.30.30.40">
    <property type="entry name" value="SH3 Domains"/>
    <property type="match status" value="1"/>
</dbReference>
<dbReference type="GO" id="GO:0005768">
    <property type="term" value="C:endosome"/>
    <property type="evidence" value="ECO:0007669"/>
    <property type="project" value="TreeGrafter"/>
</dbReference>
<dbReference type="GO" id="GO:0005543">
    <property type="term" value="F:phospholipid binding"/>
    <property type="evidence" value="ECO:0007669"/>
    <property type="project" value="TreeGrafter"/>
</dbReference>
<comment type="subcellular location">
    <subcellularLocation>
        <location evidence="1">Cell membrane</location>
        <topology evidence="1">Peripheral membrane protein</topology>
        <orientation evidence="1">Cytoplasmic side</orientation>
    </subcellularLocation>
</comment>
<evidence type="ECO:0000256" key="2">
    <source>
        <dbReference type="ARBA" id="ARBA00022443"/>
    </source>
</evidence>
<dbReference type="STRING" id="75743.A0A401PQR6"/>
<evidence type="ECO:0000256" key="4">
    <source>
        <dbReference type="PROSITE-ProRule" id="PRU00192"/>
    </source>
</evidence>
<dbReference type="PRINTS" id="PR00452">
    <property type="entry name" value="SH3DOMAIN"/>
</dbReference>
<name>A0A401PQR6_SCYTO</name>
<sequence length="91" mass="10087">GVKDYSSDWSDDDSPRKLVFTLNSEDDVKVAMVRVRALYDYAGQEADELSFSAGQELMKIGEEDEQGWCKGQLDNGQSGLYPANYAVLVNS</sequence>
<protein>
    <recommendedName>
        <fullName evidence="5">SH3 domain-containing protein</fullName>
    </recommendedName>
</protein>
<dbReference type="InterPro" id="IPR001452">
    <property type="entry name" value="SH3_domain"/>
</dbReference>
<gene>
    <name evidence="6" type="ORF">scyTo_0020915</name>
</gene>
<dbReference type="GO" id="GO:0097320">
    <property type="term" value="P:plasma membrane tubulation"/>
    <property type="evidence" value="ECO:0007669"/>
    <property type="project" value="TreeGrafter"/>
</dbReference>
<dbReference type="PANTHER" id="PTHR23065">
    <property type="entry name" value="PROLINE-SERINE-THREONINE PHOSPHATASE INTERACTING PROTEIN 1"/>
    <property type="match status" value="1"/>
</dbReference>
<dbReference type="GO" id="GO:0005886">
    <property type="term" value="C:plasma membrane"/>
    <property type="evidence" value="ECO:0007669"/>
    <property type="project" value="UniProtKB-SubCell"/>
</dbReference>
<dbReference type="Pfam" id="PF14604">
    <property type="entry name" value="SH3_9"/>
    <property type="match status" value="1"/>
</dbReference>
<dbReference type="PROSITE" id="PS50002">
    <property type="entry name" value="SH3"/>
    <property type="match status" value="1"/>
</dbReference>
<dbReference type="FunFam" id="2.30.30.40:FF:000014">
    <property type="entry name" value="Kinase C and casein kinase substrate in neurons protein"/>
    <property type="match status" value="1"/>
</dbReference>
<dbReference type="SUPFAM" id="SSF50044">
    <property type="entry name" value="SH3-domain"/>
    <property type="match status" value="1"/>
</dbReference>
<dbReference type="GO" id="GO:0030100">
    <property type="term" value="P:regulation of endocytosis"/>
    <property type="evidence" value="ECO:0007669"/>
    <property type="project" value="TreeGrafter"/>
</dbReference>
<keyword evidence="7" id="KW-1185">Reference proteome</keyword>
<dbReference type="Proteomes" id="UP000288216">
    <property type="component" value="Unassembled WGS sequence"/>
</dbReference>